<protein>
    <submittedName>
        <fullName evidence="3">AAA domain-containing protein</fullName>
    </submittedName>
</protein>
<evidence type="ECO:0000313" key="3">
    <source>
        <dbReference type="WBParaSite" id="SVE_1945000.1"/>
    </source>
</evidence>
<dbReference type="Proteomes" id="UP000035680">
    <property type="component" value="Unassembled WGS sequence"/>
</dbReference>
<dbReference type="AlphaFoldDB" id="A0A0K0G3Z1"/>
<accession>A0A0K0G3Z1</accession>
<dbReference type="WBParaSite" id="SVE_1945000.1">
    <property type="protein sequence ID" value="SVE_1945000.1"/>
    <property type="gene ID" value="SVE_1945000"/>
</dbReference>
<reference evidence="3" key="2">
    <citation type="submission" date="2015-08" db="UniProtKB">
        <authorList>
            <consortium name="WormBaseParasite"/>
        </authorList>
    </citation>
    <scope>IDENTIFICATION</scope>
</reference>
<evidence type="ECO:0000256" key="1">
    <source>
        <dbReference type="SAM" id="MobiDB-lite"/>
    </source>
</evidence>
<dbReference type="Gene3D" id="2.40.50.140">
    <property type="entry name" value="Nucleic acid-binding proteins"/>
    <property type="match status" value="1"/>
</dbReference>
<feature type="compositionally biased region" description="Polar residues" evidence="1">
    <location>
        <begin position="9"/>
        <end position="21"/>
    </location>
</feature>
<reference evidence="2" key="1">
    <citation type="submission" date="2014-07" db="EMBL/GenBank/DDBJ databases">
        <authorList>
            <person name="Martin A.A"/>
            <person name="De Silva N."/>
        </authorList>
    </citation>
    <scope>NUCLEOTIDE SEQUENCE</scope>
</reference>
<name>A0A0K0G3Z1_STRVS</name>
<dbReference type="InterPro" id="IPR012340">
    <property type="entry name" value="NA-bd_OB-fold"/>
</dbReference>
<organism evidence="2 3">
    <name type="scientific">Strongyloides venezuelensis</name>
    <name type="common">Threadworm</name>
    <dbReference type="NCBI Taxonomy" id="75913"/>
    <lineage>
        <taxon>Eukaryota</taxon>
        <taxon>Metazoa</taxon>
        <taxon>Ecdysozoa</taxon>
        <taxon>Nematoda</taxon>
        <taxon>Chromadorea</taxon>
        <taxon>Rhabditida</taxon>
        <taxon>Tylenchina</taxon>
        <taxon>Panagrolaimomorpha</taxon>
        <taxon>Strongyloidoidea</taxon>
        <taxon>Strongyloididae</taxon>
        <taxon>Strongyloides</taxon>
    </lineage>
</organism>
<dbReference type="SUPFAM" id="SSF50249">
    <property type="entry name" value="Nucleic acid-binding proteins"/>
    <property type="match status" value="1"/>
</dbReference>
<keyword evidence="2" id="KW-1185">Reference proteome</keyword>
<sequence>MEEYRVGEYSNNNSTESEGSFQSLPPPFIEMDGEKSIGGCRVKVQSQVGYNHIRRVYVLRLKVTDMIMYKGNGLLRYPQKIDILLSHDIFEKTIKPKGLKECLLFYNSTKHCYQEVELVDVNDYVIVTKDGESLPGYAFYSSTLHPKAYEFFFEFRLKYLLQYWCKENDISTYKSVSTISYCPRKGSSSILVQILYKIQFSRNKKVIRVWDGSIFKKGVLVKIATDENKLEKLGFVTNDTNHDMKDASNFGTDLCKYCVDIVIPQKLSLEVWDKIKPGDWILFKNISSFETYKHNVKFLLPEENKKENILQIYTLEELAPFSKQLSALAFAIQRKSLYYNCLKISLNIFDIKNFNEELYVEENFDNNQVGNFNESPPNFPYLSISGDNNTVPEGTNNLLNTFFTTLQEQSTGEIVESKSPKSSSCSMASDQSTGKKKQFYGVEEFMSGSALFVRNHKKLLIENIKTLENKTLTILLCYFLTARGRTSITISMIPENTKNIEVFELLYRHISDIFENNLSNFKKEAFSKGNGGDFNYEIIFKLKDDLNYTNAMEISINFNANIKKVTSVKVDIDDDIISYEPVIKKTKT</sequence>
<feature type="region of interest" description="Disordered" evidence="1">
    <location>
        <begin position="1"/>
        <end position="21"/>
    </location>
</feature>
<proteinExistence type="predicted"/>
<evidence type="ECO:0000313" key="2">
    <source>
        <dbReference type="Proteomes" id="UP000035680"/>
    </source>
</evidence>